<evidence type="ECO:0000256" key="1">
    <source>
        <dbReference type="SAM" id="MobiDB-lite"/>
    </source>
</evidence>
<name>A0ABN5QS61_9CAUL</name>
<accession>A0ABN5QS61</accession>
<protein>
    <submittedName>
        <fullName evidence="2">Uncharacterized protein</fullName>
    </submittedName>
</protein>
<gene>
    <name evidence="2" type="ORF">C1707_16775</name>
</gene>
<evidence type="ECO:0000313" key="3">
    <source>
        <dbReference type="Proteomes" id="UP000281192"/>
    </source>
</evidence>
<keyword evidence="3" id="KW-1185">Reference proteome</keyword>
<proteinExistence type="predicted"/>
<dbReference type="EMBL" id="CP026100">
    <property type="protein sequence ID" value="AYV47777.1"/>
    <property type="molecule type" value="Genomic_DNA"/>
</dbReference>
<evidence type="ECO:0000313" key="2">
    <source>
        <dbReference type="EMBL" id="AYV47777.1"/>
    </source>
</evidence>
<dbReference type="Proteomes" id="UP000281192">
    <property type="component" value="Chromosome"/>
</dbReference>
<organism evidence="2 3">
    <name type="scientific">Caulobacter flavus</name>
    <dbReference type="NCBI Taxonomy" id="1679497"/>
    <lineage>
        <taxon>Bacteria</taxon>
        <taxon>Pseudomonadati</taxon>
        <taxon>Pseudomonadota</taxon>
        <taxon>Alphaproteobacteria</taxon>
        <taxon>Caulobacterales</taxon>
        <taxon>Caulobacteraceae</taxon>
        <taxon>Caulobacter</taxon>
    </lineage>
</organism>
<reference evidence="2 3" key="1">
    <citation type="submission" date="2018-01" db="EMBL/GenBank/DDBJ databases">
        <title>Complete genome sequence of Caulobacter flavus RHGG3.</title>
        <authorList>
            <person name="Yang E."/>
        </authorList>
    </citation>
    <scope>NUCLEOTIDE SEQUENCE [LARGE SCALE GENOMIC DNA]</scope>
    <source>
        <strain evidence="2 3">RHGG3</strain>
    </source>
</reference>
<feature type="region of interest" description="Disordered" evidence="1">
    <location>
        <begin position="55"/>
        <end position="74"/>
    </location>
</feature>
<sequence>MKQTHPGEARTPRALSISSADFRVRPPGRASFEARLRLAPQDEELIALKRLMPAHCTPHPEAPAQRASKDAPRP</sequence>